<gene>
    <name evidence="2" type="ORF">J0J70_07120</name>
</gene>
<dbReference type="EMBL" id="CP071250">
    <property type="protein sequence ID" value="UUF07407.1"/>
    <property type="molecule type" value="Genomic_DNA"/>
</dbReference>
<evidence type="ECO:0000313" key="3">
    <source>
        <dbReference type="Proteomes" id="UP001058072"/>
    </source>
</evidence>
<feature type="transmembrane region" description="Helical" evidence="1">
    <location>
        <begin position="26"/>
        <end position="44"/>
    </location>
</feature>
<dbReference type="AlphaFoldDB" id="A0A9Q9FEB4"/>
<organism evidence="2 3">
    <name type="scientific">Turicibacter bilis</name>
    <dbReference type="NCBI Taxonomy" id="2735723"/>
    <lineage>
        <taxon>Bacteria</taxon>
        <taxon>Bacillati</taxon>
        <taxon>Bacillota</taxon>
        <taxon>Erysipelotrichia</taxon>
        <taxon>Erysipelotrichales</taxon>
        <taxon>Turicibacteraceae</taxon>
        <taxon>Turicibacter</taxon>
    </lineage>
</organism>
<feature type="transmembrane region" description="Helical" evidence="1">
    <location>
        <begin position="83"/>
        <end position="102"/>
    </location>
</feature>
<protein>
    <submittedName>
        <fullName evidence="2">Uncharacterized protein</fullName>
    </submittedName>
</protein>
<reference evidence="2" key="1">
    <citation type="submission" date="2021-03" db="EMBL/GenBank/DDBJ databases">
        <title>Comparative Genomics and Metabolomics in the genus Turicibacter.</title>
        <authorList>
            <person name="Maki J."/>
            <person name="Looft T."/>
        </authorList>
    </citation>
    <scope>NUCLEOTIDE SEQUENCE</scope>
    <source>
        <strain evidence="2">ISU324</strain>
    </source>
</reference>
<evidence type="ECO:0000256" key="1">
    <source>
        <dbReference type="SAM" id="Phobius"/>
    </source>
</evidence>
<feature type="transmembrane region" description="Helical" evidence="1">
    <location>
        <begin position="56"/>
        <end position="76"/>
    </location>
</feature>
<name>A0A9Q9FEB4_9FIRM</name>
<proteinExistence type="predicted"/>
<keyword evidence="1" id="KW-0472">Membrane</keyword>
<dbReference type="Proteomes" id="UP001058072">
    <property type="component" value="Chromosome"/>
</dbReference>
<accession>A0A9Q9FEB4</accession>
<evidence type="ECO:0000313" key="2">
    <source>
        <dbReference type="EMBL" id="UUF07407.1"/>
    </source>
</evidence>
<dbReference type="RefSeq" id="WP_212724523.1">
    <property type="nucleotide sequence ID" value="NZ_CP071250.1"/>
</dbReference>
<sequence length="103" mass="11492">MLSHGCFFAALLVYYIPKAFGKKTRFIINLHMVLGSLSVLGMLYETAMKFGTDRFLKYVGFSCVMLAIAGTGYLITKNGKPSVKWHILATLSFFAYLALIIIL</sequence>
<keyword evidence="1" id="KW-0812">Transmembrane</keyword>
<keyword evidence="1" id="KW-1133">Transmembrane helix</keyword>